<comment type="caution">
    <text evidence="4">The sequence shown here is derived from an EMBL/GenBank/DDBJ whole genome shotgun (WGS) entry which is preliminary data.</text>
</comment>
<dbReference type="Pfam" id="PF01968">
    <property type="entry name" value="Hydantoinase_A"/>
    <property type="match status" value="1"/>
</dbReference>
<evidence type="ECO:0000259" key="1">
    <source>
        <dbReference type="Pfam" id="PF01968"/>
    </source>
</evidence>
<evidence type="ECO:0000313" key="5">
    <source>
        <dbReference type="Proteomes" id="UP000612893"/>
    </source>
</evidence>
<feature type="domain" description="Hydantoinase A/oxoprolinase" evidence="1">
    <location>
        <begin position="197"/>
        <end position="489"/>
    </location>
</feature>
<dbReference type="EMBL" id="JAEKNR010000225">
    <property type="protein sequence ID" value="MBJ7600863.1"/>
    <property type="molecule type" value="Genomic_DNA"/>
</dbReference>
<dbReference type="InterPro" id="IPR008040">
    <property type="entry name" value="Hydant_A_N"/>
</dbReference>
<dbReference type="GO" id="GO:0017168">
    <property type="term" value="F:5-oxoprolinase (ATP-hydrolyzing) activity"/>
    <property type="evidence" value="ECO:0007669"/>
    <property type="project" value="TreeGrafter"/>
</dbReference>
<dbReference type="RefSeq" id="WP_338204846.1">
    <property type="nucleotide sequence ID" value="NZ_JAEKNR010000225.1"/>
</dbReference>
<gene>
    <name evidence="4" type="ORF">JF922_22695</name>
</gene>
<organism evidence="4 5">
    <name type="scientific">Candidatus Nephthysia bennettiae</name>
    <dbReference type="NCBI Taxonomy" id="3127016"/>
    <lineage>
        <taxon>Bacteria</taxon>
        <taxon>Bacillati</taxon>
        <taxon>Candidatus Dormiibacterota</taxon>
        <taxon>Candidatus Dormibacteria</taxon>
        <taxon>Candidatus Dormibacterales</taxon>
        <taxon>Candidatus Dormibacteraceae</taxon>
        <taxon>Candidatus Nephthysia</taxon>
    </lineage>
</organism>
<dbReference type="PANTHER" id="PTHR11365:SF23">
    <property type="entry name" value="HYPOTHETICAL 5-OXOPROLINASE (EUROFUNG)-RELATED"/>
    <property type="match status" value="1"/>
</dbReference>
<feature type="domain" description="Hydantoinase/oxoprolinase N-terminal" evidence="2">
    <location>
        <begin position="2"/>
        <end position="175"/>
    </location>
</feature>
<protein>
    <submittedName>
        <fullName evidence="4">Hydantoinase/oxoprolinase family protein</fullName>
    </submittedName>
</protein>
<name>A0A934KE59_9BACT</name>
<feature type="domain" description="Acetophenone carboxylase-like C-terminal" evidence="3">
    <location>
        <begin position="505"/>
        <end position="677"/>
    </location>
</feature>
<dbReference type="GO" id="GO:0006749">
    <property type="term" value="P:glutathione metabolic process"/>
    <property type="evidence" value="ECO:0007669"/>
    <property type="project" value="TreeGrafter"/>
</dbReference>
<dbReference type="InterPro" id="IPR049517">
    <property type="entry name" value="ACX-like_C"/>
</dbReference>
<evidence type="ECO:0000259" key="3">
    <source>
        <dbReference type="Pfam" id="PF19278"/>
    </source>
</evidence>
<dbReference type="SUPFAM" id="SSF53067">
    <property type="entry name" value="Actin-like ATPase domain"/>
    <property type="match status" value="1"/>
</dbReference>
<evidence type="ECO:0000313" key="4">
    <source>
        <dbReference type="EMBL" id="MBJ7600863.1"/>
    </source>
</evidence>
<keyword evidence="5" id="KW-1185">Reference proteome</keyword>
<dbReference type="AlphaFoldDB" id="A0A934KE59"/>
<dbReference type="InterPro" id="IPR002821">
    <property type="entry name" value="Hydantoinase_A"/>
</dbReference>
<evidence type="ECO:0000259" key="2">
    <source>
        <dbReference type="Pfam" id="PF05378"/>
    </source>
</evidence>
<proteinExistence type="predicted"/>
<reference evidence="4" key="1">
    <citation type="submission" date="2020-10" db="EMBL/GenBank/DDBJ databases">
        <title>Ca. Dormibacterota MAGs.</title>
        <authorList>
            <person name="Montgomery K."/>
        </authorList>
    </citation>
    <scope>NUCLEOTIDE SEQUENCE [LARGE SCALE GENOMIC DNA]</scope>
    <source>
        <strain evidence="4">SC8812_S17_10</strain>
    </source>
</reference>
<sequence>MRVATDVGGTFTDLVYYDQGTGRFGATKSDTTPPNLERGVLDTIEKAGLDASTVEYFAHGSTVVINALTERKGVKTGLITTKGFRDVLEIGRGNRPDLFNFYFRKPKPFVPRHLRTGVTERIDHRGRELMPLKVEDLESAVDQLRDAGVEAVAICFLHAYANPVHEEQAVEIVRRRWPQAAVLASHQITREWREYERTSTTVLSAYIHPIANGYLDALERELRAKGVGSPLYIMQSNGGVATMKAARANPIAAVESGPVSGVLGAIVLGGIIGESNIITLDIGGTTAKCSLVEAGRPRVTTEYRIEWTRTNPGYPIKTPVIDIVEIGNGGGSIAWLDEAGSLHVGPQSAGAVPGPAAYGRGGTQPTTTDANLVTGRIDPEYFLGGEIVPDMDNVRTALKALADRMERPIEDLARGIIRIANANMGNALKLVSLNRGYDPREFTLVAFGGGGAMHATALAQDLGITKVIVPTNPAVFSAWGMLLTDLRRDYLRTRVTRLDDTDPAEVVRHYAELERAARDEFGVDGIDADRLVFERYADMRYVGQEHTVKVRLPNSDGLDSVEVGTQRFHDAHQREYSYRLDSAIELVNYHLAALGLVSKPELIPLGRTGKGVETAIRGRRSVDFDAGGVHMTTIYERAGLEPEMTLQGPAIVEEPATTIVVLPEQQLRVDEYGNLHIELDQR</sequence>
<dbReference type="Proteomes" id="UP000612893">
    <property type="component" value="Unassembled WGS sequence"/>
</dbReference>
<dbReference type="PANTHER" id="PTHR11365">
    <property type="entry name" value="5-OXOPROLINASE RELATED"/>
    <property type="match status" value="1"/>
</dbReference>
<accession>A0A934KE59</accession>
<dbReference type="GO" id="GO:0005829">
    <property type="term" value="C:cytosol"/>
    <property type="evidence" value="ECO:0007669"/>
    <property type="project" value="TreeGrafter"/>
</dbReference>
<dbReference type="Pfam" id="PF05378">
    <property type="entry name" value="Hydant_A_N"/>
    <property type="match status" value="1"/>
</dbReference>
<dbReference type="Pfam" id="PF19278">
    <property type="entry name" value="Hydant_A_C"/>
    <property type="match status" value="1"/>
</dbReference>
<dbReference type="InterPro" id="IPR043129">
    <property type="entry name" value="ATPase_NBD"/>
</dbReference>
<dbReference type="InterPro" id="IPR045079">
    <property type="entry name" value="Oxoprolinase-like"/>
</dbReference>